<organism evidence="2 3">
    <name type="scientific">Rhamnusium bicolor</name>
    <dbReference type="NCBI Taxonomy" id="1586634"/>
    <lineage>
        <taxon>Eukaryota</taxon>
        <taxon>Metazoa</taxon>
        <taxon>Ecdysozoa</taxon>
        <taxon>Arthropoda</taxon>
        <taxon>Hexapoda</taxon>
        <taxon>Insecta</taxon>
        <taxon>Pterygota</taxon>
        <taxon>Neoptera</taxon>
        <taxon>Endopterygota</taxon>
        <taxon>Coleoptera</taxon>
        <taxon>Polyphaga</taxon>
        <taxon>Cucujiformia</taxon>
        <taxon>Chrysomeloidea</taxon>
        <taxon>Cerambycidae</taxon>
        <taxon>Lepturinae</taxon>
        <taxon>Rhagiini</taxon>
        <taxon>Rhamnusium</taxon>
    </lineage>
</organism>
<dbReference type="InterPro" id="IPR027417">
    <property type="entry name" value="P-loop_NTPase"/>
</dbReference>
<accession>A0AAV8ZK34</accession>
<name>A0AAV8ZK34_9CUCU</name>
<dbReference type="AlphaFoldDB" id="A0AAV8ZK34"/>
<evidence type="ECO:0000259" key="1">
    <source>
        <dbReference type="Pfam" id="PF01926"/>
    </source>
</evidence>
<evidence type="ECO:0000313" key="2">
    <source>
        <dbReference type="EMBL" id="KAJ8965089.1"/>
    </source>
</evidence>
<dbReference type="PANTHER" id="PTHR32046">
    <property type="entry name" value="G DOMAIN-CONTAINING PROTEIN"/>
    <property type="match status" value="1"/>
</dbReference>
<dbReference type="Gene3D" id="3.40.50.300">
    <property type="entry name" value="P-loop containing nucleotide triphosphate hydrolases"/>
    <property type="match status" value="1"/>
</dbReference>
<reference evidence="2" key="1">
    <citation type="journal article" date="2023" name="Insect Mol. Biol.">
        <title>Genome sequencing provides insights into the evolution of gene families encoding plant cell wall-degrading enzymes in longhorned beetles.</title>
        <authorList>
            <person name="Shin N.R."/>
            <person name="Okamura Y."/>
            <person name="Kirsch R."/>
            <person name="Pauchet Y."/>
        </authorList>
    </citation>
    <scope>NUCLEOTIDE SEQUENCE</scope>
    <source>
        <strain evidence="2">RBIC_L_NR</strain>
    </source>
</reference>
<keyword evidence="3" id="KW-1185">Reference proteome</keyword>
<feature type="domain" description="G" evidence="1">
    <location>
        <begin position="33"/>
        <end position="198"/>
    </location>
</feature>
<dbReference type="EMBL" id="JANEYF010001280">
    <property type="protein sequence ID" value="KAJ8965089.1"/>
    <property type="molecule type" value="Genomic_DNA"/>
</dbReference>
<dbReference type="CDD" id="cd00882">
    <property type="entry name" value="Ras_like_GTPase"/>
    <property type="match status" value="1"/>
</dbReference>
<dbReference type="InterPro" id="IPR025662">
    <property type="entry name" value="Sigma_54_int_dom_ATP-bd_1"/>
</dbReference>
<comment type="caution">
    <text evidence="2">The sequence shown here is derived from an EMBL/GenBank/DDBJ whole genome shotgun (WGS) entry which is preliminary data.</text>
</comment>
<dbReference type="PROSITE" id="PS00675">
    <property type="entry name" value="SIGMA54_INTERACT_1"/>
    <property type="match status" value="1"/>
</dbReference>
<dbReference type="GO" id="GO:0005525">
    <property type="term" value="F:GTP binding"/>
    <property type="evidence" value="ECO:0007669"/>
    <property type="project" value="InterPro"/>
</dbReference>
<protein>
    <recommendedName>
        <fullName evidence="1">G domain-containing protein</fullName>
    </recommendedName>
</protein>
<proteinExistence type="predicted"/>
<dbReference type="SUPFAM" id="SSF52540">
    <property type="entry name" value="P-loop containing nucleoside triphosphate hydrolases"/>
    <property type="match status" value="1"/>
</dbReference>
<evidence type="ECO:0000313" key="3">
    <source>
        <dbReference type="Proteomes" id="UP001162156"/>
    </source>
</evidence>
<sequence>MLQYRDTKMSSDESDVEKKIKTLKINEKADINILLLGETGVGKSTFINSVANYITYTDLKKAEEENLLSLIPSKCHVTDKHGKRHIIQIGSEKDHNEYLDTGVSATQDVKTYVFPMLGEKGKVRLIDTPGMGDTRGIKQDDINCENILSYIGQLHELHAICFLFKPTNARITTFFKYCMAQILSRLDKSASKNIIFVFTNTRGADYSPGDTIRILEEVVKDIKSGPSSVDIPLNRNIFCFDNEALKYLAAIKQGVDFDNSIKLRNRESWQKSANECWR</sequence>
<gene>
    <name evidence="2" type="ORF">NQ314_004390</name>
</gene>
<dbReference type="PANTHER" id="PTHR32046:SF11">
    <property type="entry name" value="IMMUNE-ASSOCIATED NUCLEOTIDE-BINDING PROTEIN 10-LIKE"/>
    <property type="match status" value="1"/>
</dbReference>
<dbReference type="Proteomes" id="UP001162156">
    <property type="component" value="Unassembled WGS sequence"/>
</dbReference>
<dbReference type="InterPro" id="IPR006073">
    <property type="entry name" value="GTP-bd"/>
</dbReference>
<dbReference type="Pfam" id="PF01926">
    <property type="entry name" value="MMR_HSR1"/>
    <property type="match status" value="1"/>
</dbReference>